<dbReference type="Proteomes" id="UP001164539">
    <property type="component" value="Chromosome 12"/>
</dbReference>
<organism evidence="1 2">
    <name type="scientific">Melia azedarach</name>
    <name type="common">Chinaberry tree</name>
    <dbReference type="NCBI Taxonomy" id="155640"/>
    <lineage>
        <taxon>Eukaryota</taxon>
        <taxon>Viridiplantae</taxon>
        <taxon>Streptophyta</taxon>
        <taxon>Embryophyta</taxon>
        <taxon>Tracheophyta</taxon>
        <taxon>Spermatophyta</taxon>
        <taxon>Magnoliopsida</taxon>
        <taxon>eudicotyledons</taxon>
        <taxon>Gunneridae</taxon>
        <taxon>Pentapetalae</taxon>
        <taxon>rosids</taxon>
        <taxon>malvids</taxon>
        <taxon>Sapindales</taxon>
        <taxon>Meliaceae</taxon>
        <taxon>Melia</taxon>
    </lineage>
</organism>
<evidence type="ECO:0000313" key="2">
    <source>
        <dbReference type="Proteomes" id="UP001164539"/>
    </source>
</evidence>
<keyword evidence="2" id="KW-1185">Reference proteome</keyword>
<protein>
    <submittedName>
        <fullName evidence="1">Protein YLS3-like</fullName>
    </submittedName>
</protein>
<dbReference type="EMBL" id="CM051405">
    <property type="protein sequence ID" value="KAJ4705515.1"/>
    <property type="molecule type" value="Genomic_DNA"/>
</dbReference>
<name>A0ACC1X230_MELAZ</name>
<comment type="caution">
    <text evidence="1">The sequence shown here is derived from an EMBL/GenBank/DDBJ whole genome shotgun (WGS) entry which is preliminary data.</text>
</comment>
<evidence type="ECO:0000313" key="1">
    <source>
        <dbReference type="EMBL" id="KAJ4705515.1"/>
    </source>
</evidence>
<gene>
    <name evidence="1" type="ORF">OWV82_022280</name>
</gene>
<reference evidence="1 2" key="1">
    <citation type="journal article" date="2023" name="Science">
        <title>Complex scaffold remodeling in plant triterpene biosynthesis.</title>
        <authorList>
            <person name="De La Pena R."/>
            <person name="Hodgson H."/>
            <person name="Liu J.C."/>
            <person name="Stephenson M.J."/>
            <person name="Martin A.C."/>
            <person name="Owen C."/>
            <person name="Harkess A."/>
            <person name="Leebens-Mack J."/>
            <person name="Jimenez L.E."/>
            <person name="Osbourn A."/>
            <person name="Sattely E.S."/>
        </authorList>
    </citation>
    <scope>NUCLEOTIDE SEQUENCE [LARGE SCALE GENOMIC DNA]</scope>
    <source>
        <strain evidence="2">cv. JPN11</strain>
        <tissue evidence="1">Leaf</tissue>
    </source>
</reference>
<sequence length="181" mass="19317">MENPSSSRHFSATIFLVTIFILISSSGLVTSDINQDKKECSAQLSEFTACLPFVGGKEKSPTATCCTNLKKEINKTRKCLCLIVKDRNDPGLGFVLNATLALSLPTVCHTPGNASDCPALLKLPPNSTDAQIFQQFGGSNSSGITVTGTPTPTSSSEAGKGRKWLEMGMLFGVSLWLHFSL</sequence>
<accession>A0ACC1X230</accession>
<proteinExistence type="predicted"/>